<dbReference type="NCBIfam" id="NF040730">
    <property type="entry name" value="CxCC_doxin"/>
    <property type="match status" value="1"/>
</dbReference>
<dbReference type="AlphaFoldDB" id="A0A9D2M9K3"/>
<evidence type="ECO:0000313" key="1">
    <source>
        <dbReference type="EMBL" id="HJB55931.1"/>
    </source>
</evidence>
<name>A0A9D2M9K3_9FIRM</name>
<proteinExistence type="predicted"/>
<dbReference type="EMBL" id="DWYC01000001">
    <property type="protein sequence ID" value="HJB55931.1"/>
    <property type="molecule type" value="Genomic_DNA"/>
</dbReference>
<evidence type="ECO:0000313" key="2">
    <source>
        <dbReference type="Proteomes" id="UP000824208"/>
    </source>
</evidence>
<sequence>MVQSLAVEYQGQVEVKIYHSGVDTDYVAKYGAISKSMLIINERKAVAKLSKSAVRHAFEEALKTA</sequence>
<dbReference type="Proteomes" id="UP000824208">
    <property type="component" value="Unassembled WGS sequence"/>
</dbReference>
<gene>
    <name evidence="1" type="ORF">H9714_00070</name>
</gene>
<comment type="caution">
    <text evidence="1">The sequence shown here is derived from an EMBL/GenBank/DDBJ whole genome shotgun (WGS) entry which is preliminary data.</text>
</comment>
<protein>
    <submittedName>
        <fullName evidence="1">Uncharacterized protein</fullName>
    </submittedName>
</protein>
<organism evidence="1 2">
    <name type="scientific">Candidatus Flavonifractor intestinipullorum</name>
    <dbReference type="NCBI Taxonomy" id="2838587"/>
    <lineage>
        <taxon>Bacteria</taxon>
        <taxon>Bacillati</taxon>
        <taxon>Bacillota</taxon>
        <taxon>Clostridia</taxon>
        <taxon>Eubacteriales</taxon>
        <taxon>Oscillospiraceae</taxon>
        <taxon>Flavonifractor</taxon>
    </lineage>
</organism>
<reference evidence="1" key="2">
    <citation type="submission" date="2021-04" db="EMBL/GenBank/DDBJ databases">
        <authorList>
            <person name="Gilroy R."/>
        </authorList>
    </citation>
    <scope>NUCLEOTIDE SEQUENCE</scope>
    <source>
        <strain evidence="1">CHK189-11263</strain>
    </source>
</reference>
<accession>A0A9D2M9K3</accession>
<reference evidence="1" key="1">
    <citation type="journal article" date="2021" name="PeerJ">
        <title>Extensive microbial diversity within the chicken gut microbiome revealed by metagenomics and culture.</title>
        <authorList>
            <person name="Gilroy R."/>
            <person name="Ravi A."/>
            <person name="Getino M."/>
            <person name="Pursley I."/>
            <person name="Horton D.L."/>
            <person name="Alikhan N.F."/>
            <person name="Baker D."/>
            <person name="Gharbi K."/>
            <person name="Hall N."/>
            <person name="Watson M."/>
            <person name="Adriaenssens E.M."/>
            <person name="Foster-Nyarko E."/>
            <person name="Jarju S."/>
            <person name="Secka A."/>
            <person name="Antonio M."/>
            <person name="Oren A."/>
            <person name="Chaudhuri R.R."/>
            <person name="La Ragione R."/>
            <person name="Hildebrand F."/>
            <person name="Pallen M.J."/>
        </authorList>
    </citation>
    <scope>NUCLEOTIDE SEQUENCE</scope>
    <source>
        <strain evidence="1">CHK189-11263</strain>
    </source>
</reference>